<dbReference type="PANTHER" id="PTHR33194">
    <property type="entry name" value="ZINC KNUCKLE DOMAINCONTAINING PROTEIN"/>
    <property type="match status" value="1"/>
</dbReference>
<accession>A0A6V7P5D7</accession>
<reference evidence="3" key="1">
    <citation type="submission" date="2020-07" db="EMBL/GenBank/DDBJ databases">
        <authorList>
            <person name="Lin J."/>
        </authorList>
    </citation>
    <scope>NUCLEOTIDE SEQUENCE</scope>
</reference>
<proteinExistence type="predicted"/>
<dbReference type="AlphaFoldDB" id="A0A6V7P5D7"/>
<dbReference type="PANTHER" id="PTHR33194:SF4">
    <property type="entry name" value="CCHC-TYPE DOMAIN-CONTAINING PROTEIN"/>
    <property type="match status" value="1"/>
</dbReference>
<sequence length="249" mass="28861">MVDGGVMVNVMLTSFFKKLGKSEDELKPTDTIMTDFTGSSQQAKGNMTRRSRQLSDIHAEDPAHGVESSATPEANKSKLAEFRKFNPPVYDGYKKDPSRVEAWIQKMEKLFRSLATQEEDRLMLATHYLEEAADNWWVSVLNRRPRHAPPIKWEQFRDMFFDAFFPESVKTSMEKQLCSIKQGTRTVAEYEDEFIRLANCVPHVIRDEKGRIHKFRRGLHPQLLRQIQGLRFNTYDEIVECARNSSKGI</sequence>
<dbReference type="InterPro" id="IPR005162">
    <property type="entry name" value="Retrotrans_gag_dom"/>
</dbReference>
<feature type="domain" description="Retrotransposon gag" evidence="2">
    <location>
        <begin position="124"/>
        <end position="220"/>
    </location>
</feature>
<gene>
    <name evidence="3" type="ORF">CB5_LOCUS9055</name>
</gene>
<organism evidence="3">
    <name type="scientific">Ananas comosus var. bracteatus</name>
    <name type="common">red pineapple</name>
    <dbReference type="NCBI Taxonomy" id="296719"/>
    <lineage>
        <taxon>Eukaryota</taxon>
        <taxon>Viridiplantae</taxon>
        <taxon>Streptophyta</taxon>
        <taxon>Embryophyta</taxon>
        <taxon>Tracheophyta</taxon>
        <taxon>Spermatophyta</taxon>
        <taxon>Magnoliopsida</taxon>
        <taxon>Liliopsida</taxon>
        <taxon>Poales</taxon>
        <taxon>Bromeliaceae</taxon>
        <taxon>Bromelioideae</taxon>
        <taxon>Ananas</taxon>
    </lineage>
</organism>
<dbReference type="EMBL" id="LR862145">
    <property type="protein sequence ID" value="CAD1825844.1"/>
    <property type="molecule type" value="Genomic_DNA"/>
</dbReference>
<evidence type="ECO:0000313" key="3">
    <source>
        <dbReference type="EMBL" id="CAD1825844.1"/>
    </source>
</evidence>
<dbReference type="Pfam" id="PF03732">
    <property type="entry name" value="Retrotrans_gag"/>
    <property type="match status" value="1"/>
</dbReference>
<name>A0A6V7P5D7_ANACO</name>
<feature type="compositionally biased region" description="Polar residues" evidence="1">
    <location>
        <begin position="31"/>
        <end position="45"/>
    </location>
</feature>
<feature type="region of interest" description="Disordered" evidence="1">
    <location>
        <begin position="30"/>
        <end position="54"/>
    </location>
</feature>
<evidence type="ECO:0000259" key="2">
    <source>
        <dbReference type="Pfam" id="PF03732"/>
    </source>
</evidence>
<evidence type="ECO:0000256" key="1">
    <source>
        <dbReference type="SAM" id="MobiDB-lite"/>
    </source>
</evidence>
<protein>
    <recommendedName>
        <fullName evidence="2">Retrotransposon gag domain-containing protein</fullName>
    </recommendedName>
</protein>